<evidence type="ECO:0000256" key="1">
    <source>
        <dbReference type="ARBA" id="ARBA00022603"/>
    </source>
</evidence>
<reference evidence="6 7" key="1">
    <citation type="submission" date="2019-06" db="EMBL/GenBank/DDBJ databases">
        <title>Persicimonas caeni gen. nov., sp. nov., a predatory bacterium isolated from solar saltern.</title>
        <authorList>
            <person name="Wang S."/>
        </authorList>
    </citation>
    <scope>NUCLEOTIDE SEQUENCE [LARGE SCALE GENOMIC DNA]</scope>
    <source>
        <strain evidence="6 7">YN101</strain>
    </source>
</reference>
<dbReference type="InterPro" id="IPR004114">
    <property type="entry name" value="THUMP_dom"/>
</dbReference>
<dbReference type="PANTHER" id="PTHR47313">
    <property type="entry name" value="RIBOSOMAL RNA LARGE SUBUNIT METHYLTRANSFERASE K/L"/>
    <property type="match status" value="1"/>
</dbReference>
<keyword evidence="2 6" id="KW-0808">Transferase</keyword>
<dbReference type="Gene3D" id="3.40.50.150">
    <property type="entry name" value="Vaccinia Virus protein VP39"/>
    <property type="match status" value="1"/>
</dbReference>
<dbReference type="GO" id="GO:0008990">
    <property type="term" value="F:rRNA (guanine-N2-)-methyltransferase activity"/>
    <property type="evidence" value="ECO:0007669"/>
    <property type="project" value="TreeGrafter"/>
</dbReference>
<sequence>MTQRYFAITAPGFEKQLADEIDAVGGRKIEKHTGGVEFDATNRVFYRANYEVRTANRLYLRLDEFRARDFPELYRKTRRFGWERLLGEENKVYIKGVGRKSHLIHTDRIAETVADAIREHFEEDLKRPAPTIVEEQEEGAQYLLARIHEDRCQLSLDASGEHLYKRGWRQEAVEAPIRETLAAALLIRAGWNHRKPLVDPMCGSATFLVEAAWMASKRPPGDMRDFAFHRWKNFRQPLWDDVVEKGRRRMREIDEVQFWGFDANPEAVDAAQKNAELAGMSACTEFRQADVAELTPPSEKRGMIIANPPYGERLEEGSGPRAAWETLVDRFAEHFKGWRMGLVLPSDITPSHDRLKFKEEMRFQNGGIAVKFWLARHR</sequence>
<feature type="domain" description="Ribosomal RNA large subunit methyltransferase K/L-like methyltransferase" evidence="3">
    <location>
        <begin position="166"/>
        <end position="339"/>
    </location>
</feature>
<proteinExistence type="predicted"/>
<dbReference type="InterPro" id="IPR054170">
    <property type="entry name" value="RlmL_1st"/>
</dbReference>
<dbReference type="PANTHER" id="PTHR47313:SF1">
    <property type="entry name" value="RIBOSOMAL RNA LARGE SUBUNIT METHYLTRANSFERASE K_L"/>
    <property type="match status" value="1"/>
</dbReference>
<dbReference type="InterPro" id="IPR000241">
    <property type="entry name" value="RlmKL-like_Mtase"/>
</dbReference>
<keyword evidence="1 6" id="KW-0489">Methyltransferase</keyword>
<evidence type="ECO:0000259" key="3">
    <source>
        <dbReference type="Pfam" id="PF01170"/>
    </source>
</evidence>
<dbReference type="EMBL" id="CP041186">
    <property type="protein sequence ID" value="QDG52718.1"/>
    <property type="molecule type" value="Genomic_DNA"/>
</dbReference>
<dbReference type="OrthoDB" id="9809404at2"/>
<gene>
    <name evidence="6" type="ORF">FIV42_18825</name>
</gene>
<evidence type="ECO:0000259" key="4">
    <source>
        <dbReference type="Pfam" id="PF02926"/>
    </source>
</evidence>
<feature type="domain" description="THUMP" evidence="4">
    <location>
        <begin position="67"/>
        <end position="131"/>
    </location>
</feature>
<dbReference type="Pfam" id="PF02926">
    <property type="entry name" value="THUMP"/>
    <property type="match status" value="1"/>
</dbReference>
<name>A0A4Y6PWL7_PERCE</name>
<keyword evidence="7" id="KW-1185">Reference proteome</keyword>
<dbReference type="Pfam" id="PF22020">
    <property type="entry name" value="RlmL_1st"/>
    <property type="match status" value="1"/>
</dbReference>
<dbReference type="Pfam" id="PF01170">
    <property type="entry name" value="UPF0020"/>
    <property type="match status" value="1"/>
</dbReference>
<evidence type="ECO:0000259" key="5">
    <source>
        <dbReference type="Pfam" id="PF22020"/>
    </source>
</evidence>
<dbReference type="SUPFAM" id="SSF53335">
    <property type="entry name" value="S-adenosyl-L-methionine-dependent methyltransferases"/>
    <property type="match status" value="1"/>
</dbReference>
<dbReference type="GO" id="GO:0003723">
    <property type="term" value="F:RNA binding"/>
    <property type="evidence" value="ECO:0007669"/>
    <property type="project" value="InterPro"/>
</dbReference>
<dbReference type="Proteomes" id="UP000315995">
    <property type="component" value="Chromosome"/>
</dbReference>
<dbReference type="CDD" id="cd11715">
    <property type="entry name" value="THUMP_AdoMetMT"/>
    <property type="match status" value="1"/>
</dbReference>
<dbReference type="RefSeq" id="WP_141199183.1">
    <property type="nucleotide sequence ID" value="NZ_CP041186.1"/>
</dbReference>
<dbReference type="InterPro" id="IPR002052">
    <property type="entry name" value="DNA_methylase_N6_adenine_CS"/>
</dbReference>
<dbReference type="PROSITE" id="PS00092">
    <property type="entry name" value="N6_MTASE"/>
    <property type="match status" value="1"/>
</dbReference>
<evidence type="ECO:0000256" key="2">
    <source>
        <dbReference type="ARBA" id="ARBA00022679"/>
    </source>
</evidence>
<dbReference type="GO" id="GO:0070043">
    <property type="term" value="F:rRNA (guanine-N7-)-methyltransferase activity"/>
    <property type="evidence" value="ECO:0007669"/>
    <property type="project" value="TreeGrafter"/>
</dbReference>
<feature type="domain" description="RlmL ferredoxin-like" evidence="5">
    <location>
        <begin position="5"/>
        <end position="58"/>
    </location>
</feature>
<protein>
    <submittedName>
        <fullName evidence="6">Class I SAM-dependent RNA methyltransferase</fullName>
    </submittedName>
</protein>
<dbReference type="Gene3D" id="3.30.2130.30">
    <property type="match status" value="1"/>
</dbReference>
<dbReference type="AlphaFoldDB" id="A0A4Y6PWL7"/>
<dbReference type="InterPro" id="IPR029063">
    <property type="entry name" value="SAM-dependent_MTases_sf"/>
</dbReference>
<accession>A0A4Y6PWL7</accession>
<evidence type="ECO:0000313" key="7">
    <source>
        <dbReference type="Proteomes" id="UP000315995"/>
    </source>
</evidence>
<organism evidence="6 7">
    <name type="scientific">Persicimonas caeni</name>
    <dbReference type="NCBI Taxonomy" id="2292766"/>
    <lineage>
        <taxon>Bacteria</taxon>
        <taxon>Deltaproteobacteria</taxon>
        <taxon>Bradymonadales</taxon>
        <taxon>Bradymonadaceae</taxon>
        <taxon>Persicimonas</taxon>
    </lineage>
</organism>
<evidence type="ECO:0000313" key="6">
    <source>
        <dbReference type="EMBL" id="QDG52718.1"/>
    </source>
</evidence>
<accession>A0A5B8Y859</accession>